<protein>
    <submittedName>
        <fullName evidence="1">Uncharacterized protein</fullName>
    </submittedName>
</protein>
<sequence length="266" mass="30317">MDLMSIEIDFSSLREDAALEVEELLGRVSAQMERSVLVKHVRQLCLDLHTIGVATLLRDGEPQFFFLNLCRAGENWRRLLLFHDSKKWMPLAASQNTPLLGVMAAGQWNLARQIAERSSTQWQEGEEYEDDFAWAIVLQHLASGELGSSTQLEKSLTRLEAVGGELHASRLFLIRSLLASDAHGFSESFRDLLRAHEEQIEKRTRTFGTPVERFAPYRYIWFEGLALLRLGERAGLPVDGYYTYCPPLARLPMTERYEGDWAISLA</sequence>
<organism evidence="1 2">
    <name type="scientific">Archangium minus</name>
    <dbReference type="NCBI Taxonomy" id="83450"/>
    <lineage>
        <taxon>Bacteria</taxon>
        <taxon>Pseudomonadati</taxon>
        <taxon>Myxococcota</taxon>
        <taxon>Myxococcia</taxon>
        <taxon>Myxococcales</taxon>
        <taxon>Cystobacterineae</taxon>
        <taxon>Archangiaceae</taxon>
        <taxon>Archangium</taxon>
    </lineage>
</organism>
<evidence type="ECO:0000313" key="1">
    <source>
        <dbReference type="EMBL" id="WNG44411.1"/>
    </source>
</evidence>
<accession>A0ABY9WNS0</accession>
<proteinExistence type="predicted"/>
<gene>
    <name evidence="1" type="ORF">F0U60_10025</name>
</gene>
<reference evidence="1 2" key="1">
    <citation type="submission" date="2019-08" db="EMBL/GenBank/DDBJ databases">
        <title>Archangium and Cystobacter genomes.</title>
        <authorList>
            <person name="Chen I.-C.K."/>
            <person name="Wielgoss S."/>
        </authorList>
    </citation>
    <scope>NUCLEOTIDE SEQUENCE [LARGE SCALE GENOMIC DNA]</scope>
    <source>
        <strain evidence="1 2">Cbm 6</strain>
    </source>
</reference>
<evidence type="ECO:0000313" key="2">
    <source>
        <dbReference type="Proteomes" id="UP001611383"/>
    </source>
</evidence>
<name>A0ABY9WNS0_9BACT</name>
<dbReference type="EMBL" id="CP043494">
    <property type="protein sequence ID" value="WNG44411.1"/>
    <property type="molecule type" value="Genomic_DNA"/>
</dbReference>
<dbReference type="Proteomes" id="UP001611383">
    <property type="component" value="Chromosome"/>
</dbReference>
<keyword evidence="2" id="KW-1185">Reference proteome</keyword>